<dbReference type="AlphaFoldDB" id="A0A9X2MEW6"/>
<evidence type="ECO:0000256" key="5">
    <source>
        <dbReference type="SAM" id="Phobius"/>
    </source>
</evidence>
<dbReference type="Proteomes" id="UP001142078">
    <property type="component" value="Unassembled WGS sequence"/>
</dbReference>
<dbReference type="PANTHER" id="PTHR37955:SF1">
    <property type="entry name" value="DEP DOMAIN-CONTAINING PROTEIN"/>
    <property type="match status" value="1"/>
</dbReference>
<gene>
    <name evidence="6" type="ORF">NSA23_06090</name>
</gene>
<evidence type="ECO:0000256" key="2">
    <source>
        <dbReference type="ARBA" id="ARBA00022692"/>
    </source>
</evidence>
<evidence type="ECO:0000256" key="3">
    <source>
        <dbReference type="ARBA" id="ARBA00022989"/>
    </source>
</evidence>
<feature type="transmembrane region" description="Helical" evidence="5">
    <location>
        <begin position="286"/>
        <end position="309"/>
    </location>
</feature>
<keyword evidence="2 5" id="KW-0812">Transmembrane</keyword>
<protein>
    <submittedName>
        <fullName evidence="6">TDT family transporter</fullName>
    </submittedName>
</protein>
<dbReference type="GO" id="GO:0005886">
    <property type="term" value="C:plasma membrane"/>
    <property type="evidence" value="ECO:0007669"/>
    <property type="project" value="TreeGrafter"/>
</dbReference>
<dbReference type="PANTHER" id="PTHR37955">
    <property type="entry name" value="TELLURITE RESISTANCE PROTEIN TEHA"/>
    <property type="match status" value="1"/>
</dbReference>
<proteinExistence type="predicted"/>
<feature type="transmembrane region" description="Helical" evidence="5">
    <location>
        <begin position="12"/>
        <end position="31"/>
    </location>
</feature>
<evidence type="ECO:0000256" key="1">
    <source>
        <dbReference type="ARBA" id="ARBA00004141"/>
    </source>
</evidence>
<feature type="transmembrane region" description="Helical" evidence="5">
    <location>
        <begin position="71"/>
        <end position="92"/>
    </location>
</feature>
<evidence type="ECO:0000313" key="7">
    <source>
        <dbReference type="Proteomes" id="UP001142078"/>
    </source>
</evidence>
<keyword evidence="7" id="KW-1185">Reference proteome</keyword>
<feature type="transmembrane region" description="Helical" evidence="5">
    <location>
        <begin position="98"/>
        <end position="119"/>
    </location>
</feature>
<dbReference type="EMBL" id="JANJZL010000003">
    <property type="protein sequence ID" value="MCR2043687.1"/>
    <property type="molecule type" value="Genomic_DNA"/>
</dbReference>
<name>A0A9X2MEW6_9FIRM</name>
<comment type="caution">
    <text evidence="6">The sequence shown here is derived from an EMBL/GenBank/DDBJ whole genome shotgun (WGS) entry which is preliminary data.</text>
</comment>
<feature type="transmembrane region" description="Helical" evidence="5">
    <location>
        <begin position="216"/>
        <end position="235"/>
    </location>
</feature>
<feature type="transmembrane region" description="Helical" evidence="5">
    <location>
        <begin position="131"/>
        <end position="148"/>
    </location>
</feature>
<evidence type="ECO:0000256" key="4">
    <source>
        <dbReference type="ARBA" id="ARBA00023136"/>
    </source>
</evidence>
<feature type="transmembrane region" description="Helical" evidence="5">
    <location>
        <begin position="37"/>
        <end position="59"/>
    </location>
</feature>
<sequence length="322" mass="36994">MNNHFIERLENLPVPILPTFVGALTLSNVYQGLGFSWIRHVTMWIATIIWICYIIKILNFPNTFKKEYSNTVLSSLYAGFTMIMMLLGSYYIQFHKGIGKGLWFSGIIIHMIHILVFTYRNIIKKFNKETFLPSWFVTYNGIMVSAVVGGLMDELLICKFITYYGIFTYIIILPFMISRLIKFEIKREVYHTQAILLAPCSLCLVSYLNTVEDPNIYLIGFLYIAVLISLGFLIYKLPVFFSIDFSPSYAGMTFPMAIGIVASNKISEFLDSLGYEFLSYITTQIVGFQIYLTTGIIAYVLLKFLIMALGTREKVRVYKGIE</sequence>
<dbReference type="Gene3D" id="1.50.10.150">
    <property type="entry name" value="Voltage-dependent anion channel"/>
    <property type="match status" value="1"/>
</dbReference>
<dbReference type="InterPro" id="IPR052951">
    <property type="entry name" value="Tellurite_res_ion_channel"/>
</dbReference>
<feature type="transmembrane region" description="Helical" evidence="5">
    <location>
        <begin position="247"/>
        <end position="266"/>
    </location>
</feature>
<feature type="transmembrane region" description="Helical" evidence="5">
    <location>
        <begin position="189"/>
        <end position="210"/>
    </location>
</feature>
<dbReference type="InterPro" id="IPR038665">
    <property type="entry name" value="Voltage-dep_anion_channel_sf"/>
</dbReference>
<organism evidence="6 7">
    <name type="scientific">Anaerosalibacter massiliensis</name>
    <dbReference type="NCBI Taxonomy" id="1347392"/>
    <lineage>
        <taxon>Bacteria</taxon>
        <taxon>Bacillati</taxon>
        <taxon>Bacillota</taxon>
        <taxon>Tissierellia</taxon>
        <taxon>Tissierellales</taxon>
        <taxon>Sporanaerobacteraceae</taxon>
        <taxon>Anaerosalibacter</taxon>
    </lineage>
</organism>
<feature type="transmembrane region" description="Helical" evidence="5">
    <location>
        <begin position="160"/>
        <end position="177"/>
    </location>
</feature>
<comment type="subcellular location">
    <subcellularLocation>
        <location evidence="1">Membrane</location>
        <topology evidence="1">Multi-pass membrane protein</topology>
    </subcellularLocation>
</comment>
<dbReference type="CDD" id="cd09325">
    <property type="entry name" value="TDT_C4-dicarb_trans"/>
    <property type="match status" value="1"/>
</dbReference>
<accession>A0A9X2MEW6</accession>
<keyword evidence="3 5" id="KW-1133">Transmembrane helix</keyword>
<keyword evidence="4 5" id="KW-0472">Membrane</keyword>
<dbReference type="OrthoDB" id="309023at2"/>
<reference evidence="6" key="1">
    <citation type="submission" date="2022-07" db="EMBL/GenBank/DDBJ databases">
        <title>Enhanced cultured diversity of the mouse gut microbiota enables custom-made synthetic communities.</title>
        <authorList>
            <person name="Afrizal A."/>
        </authorList>
    </citation>
    <scope>NUCLEOTIDE SEQUENCE</scope>
    <source>
        <strain evidence="6">DSM 29482</strain>
    </source>
</reference>
<evidence type="ECO:0000313" key="6">
    <source>
        <dbReference type="EMBL" id="MCR2043687.1"/>
    </source>
</evidence>
<dbReference type="RefSeq" id="WP_042680349.1">
    <property type="nucleotide sequence ID" value="NZ_CABKTM010000019.1"/>
</dbReference>
<dbReference type="Pfam" id="PF03595">
    <property type="entry name" value="SLAC1"/>
    <property type="match status" value="1"/>
</dbReference>
<dbReference type="GO" id="GO:0046583">
    <property type="term" value="F:monoatomic cation efflux transmembrane transporter activity"/>
    <property type="evidence" value="ECO:0007669"/>
    <property type="project" value="TreeGrafter"/>
</dbReference>
<dbReference type="InterPro" id="IPR004695">
    <property type="entry name" value="SLAC1/Mae1/Ssu1/TehA"/>
</dbReference>